<dbReference type="EMBL" id="CM003373">
    <property type="protein sequence ID" value="KOM37967.1"/>
    <property type="molecule type" value="Genomic_DNA"/>
</dbReference>
<dbReference type="AlphaFoldDB" id="A0A0L9U5P1"/>
<name>A0A0L9U5P1_PHAAN</name>
<sequence length="213" mass="23062">MAWELTSYSIKRGSDQSEAYWPVNVSMVSENCLELREVSNGREKMKVLSEKLEKMKGRASPSRPPAHQTLLLELLLRPVACVHAQKKWWGKGGTFLEVEGGAAALGESGRVPCLQSGAAGEWGIFGSSAEGESCWKNLEGSKLAADLGEVRQRSSGVAAASLRKVDSSEVLGAASSEFCILQNSRPGAPVAPRRPSLWKSRAWHVAPERAMLE</sequence>
<evidence type="ECO:0000313" key="2">
    <source>
        <dbReference type="Proteomes" id="UP000053144"/>
    </source>
</evidence>
<organism evidence="1 2">
    <name type="scientific">Phaseolus angularis</name>
    <name type="common">Azuki bean</name>
    <name type="synonym">Vigna angularis</name>
    <dbReference type="NCBI Taxonomy" id="3914"/>
    <lineage>
        <taxon>Eukaryota</taxon>
        <taxon>Viridiplantae</taxon>
        <taxon>Streptophyta</taxon>
        <taxon>Embryophyta</taxon>
        <taxon>Tracheophyta</taxon>
        <taxon>Spermatophyta</taxon>
        <taxon>Magnoliopsida</taxon>
        <taxon>eudicotyledons</taxon>
        <taxon>Gunneridae</taxon>
        <taxon>Pentapetalae</taxon>
        <taxon>rosids</taxon>
        <taxon>fabids</taxon>
        <taxon>Fabales</taxon>
        <taxon>Fabaceae</taxon>
        <taxon>Papilionoideae</taxon>
        <taxon>50 kb inversion clade</taxon>
        <taxon>NPAAA clade</taxon>
        <taxon>indigoferoid/millettioid clade</taxon>
        <taxon>Phaseoleae</taxon>
        <taxon>Vigna</taxon>
    </lineage>
</organism>
<reference evidence="2" key="1">
    <citation type="journal article" date="2015" name="Proc. Natl. Acad. Sci. U.S.A.">
        <title>Genome sequencing of adzuki bean (Vigna angularis) provides insight into high starch and low fat accumulation and domestication.</title>
        <authorList>
            <person name="Yang K."/>
            <person name="Tian Z."/>
            <person name="Chen C."/>
            <person name="Luo L."/>
            <person name="Zhao B."/>
            <person name="Wang Z."/>
            <person name="Yu L."/>
            <person name="Li Y."/>
            <person name="Sun Y."/>
            <person name="Li W."/>
            <person name="Chen Y."/>
            <person name="Li Y."/>
            <person name="Zhang Y."/>
            <person name="Ai D."/>
            <person name="Zhao J."/>
            <person name="Shang C."/>
            <person name="Ma Y."/>
            <person name="Wu B."/>
            <person name="Wang M."/>
            <person name="Gao L."/>
            <person name="Sun D."/>
            <person name="Zhang P."/>
            <person name="Guo F."/>
            <person name="Wang W."/>
            <person name="Li Y."/>
            <person name="Wang J."/>
            <person name="Varshney R.K."/>
            <person name="Wang J."/>
            <person name="Ling H.Q."/>
            <person name="Wan P."/>
        </authorList>
    </citation>
    <scope>NUCLEOTIDE SEQUENCE</scope>
    <source>
        <strain evidence="2">cv. Jingnong 6</strain>
    </source>
</reference>
<protein>
    <submittedName>
        <fullName evidence="1">Uncharacterized protein</fullName>
    </submittedName>
</protein>
<dbReference type="Gramene" id="KOM37967">
    <property type="protein sequence ID" value="KOM37967"/>
    <property type="gene ID" value="LR48_Vigan03g134900"/>
</dbReference>
<dbReference type="Proteomes" id="UP000053144">
    <property type="component" value="Chromosome 3"/>
</dbReference>
<evidence type="ECO:0000313" key="1">
    <source>
        <dbReference type="EMBL" id="KOM37967.1"/>
    </source>
</evidence>
<gene>
    <name evidence="1" type="ORF">LR48_Vigan03g134900</name>
</gene>
<accession>A0A0L9U5P1</accession>
<proteinExistence type="predicted"/>